<name>Q478T8_DECAR</name>
<protein>
    <submittedName>
        <fullName evidence="6">Transcriptional regulator, LysR family</fullName>
    </submittedName>
</protein>
<dbReference type="Gene3D" id="1.10.10.10">
    <property type="entry name" value="Winged helix-like DNA-binding domain superfamily/Winged helix DNA-binding domain"/>
    <property type="match status" value="1"/>
</dbReference>
<dbReference type="OrthoDB" id="5292387at2"/>
<evidence type="ECO:0000313" key="6">
    <source>
        <dbReference type="EMBL" id="AAZ48643.1"/>
    </source>
</evidence>
<comment type="similarity">
    <text evidence="1">Belongs to the LysR transcriptional regulatory family.</text>
</comment>
<feature type="domain" description="HTH lysR-type" evidence="5">
    <location>
        <begin position="1"/>
        <end position="59"/>
    </location>
</feature>
<dbReference type="Pfam" id="PF00126">
    <property type="entry name" value="HTH_1"/>
    <property type="match status" value="1"/>
</dbReference>
<dbReference type="InterPro" id="IPR005119">
    <property type="entry name" value="LysR_subst-bd"/>
</dbReference>
<dbReference type="SUPFAM" id="SSF46785">
    <property type="entry name" value="Winged helix' DNA-binding domain"/>
    <property type="match status" value="1"/>
</dbReference>
<dbReference type="EMBL" id="CP000089">
    <property type="protein sequence ID" value="AAZ48643.1"/>
    <property type="molecule type" value="Genomic_DNA"/>
</dbReference>
<proteinExistence type="inferred from homology"/>
<dbReference type="eggNOG" id="COG0583">
    <property type="taxonomic scope" value="Bacteria"/>
</dbReference>
<gene>
    <name evidence="6" type="ordered locus">Daro_3915</name>
</gene>
<accession>Q478T8</accession>
<keyword evidence="4" id="KW-0804">Transcription</keyword>
<dbReference type="PANTHER" id="PTHR30346:SF17">
    <property type="entry name" value="LYSR FAMILY TRANSCRIPTIONAL REGULATOR"/>
    <property type="match status" value="1"/>
</dbReference>
<keyword evidence="3" id="KW-0238">DNA-binding</keyword>
<dbReference type="KEGG" id="dar:Daro_3915"/>
<dbReference type="PANTHER" id="PTHR30346">
    <property type="entry name" value="TRANSCRIPTIONAL DUAL REGULATOR HCAR-RELATED"/>
    <property type="match status" value="1"/>
</dbReference>
<evidence type="ECO:0000256" key="1">
    <source>
        <dbReference type="ARBA" id="ARBA00009437"/>
    </source>
</evidence>
<dbReference type="PRINTS" id="PR00039">
    <property type="entry name" value="HTHLYSR"/>
</dbReference>
<dbReference type="PROSITE" id="PS50931">
    <property type="entry name" value="HTH_LYSR"/>
    <property type="match status" value="1"/>
</dbReference>
<evidence type="ECO:0000259" key="5">
    <source>
        <dbReference type="PROSITE" id="PS50931"/>
    </source>
</evidence>
<sequence>MASLKQIRYFLTVADLGSFTHAATSLFVAQPALSRQIALLEKELGFALFAREPRGVRLTPAGLGYRDRVLSIDKLLSAAAEEGAQLARGDAGVLRLLHSSSIPATNLMPSIRRFLEQSPKARIDLDRISSEAQVTEVANGKADIGIVRLPVLRRDPAVTFTELPAERLWVALPANHPLASRETLVLDDLQTEPFVSAVHRERGGLARLVTDLCLRRGFVPKLAAVISRKTSMLNLVAAGFGIAVVPRQMTSITSDGLIYRPLADPDAEARSALVLPLQATVLARRFADLMVQAPGTKDGVL</sequence>
<dbReference type="AlphaFoldDB" id="Q478T8"/>
<dbReference type="Gene3D" id="3.40.190.10">
    <property type="entry name" value="Periplasmic binding protein-like II"/>
    <property type="match status" value="2"/>
</dbReference>
<dbReference type="GO" id="GO:0003677">
    <property type="term" value="F:DNA binding"/>
    <property type="evidence" value="ECO:0007669"/>
    <property type="project" value="UniProtKB-KW"/>
</dbReference>
<evidence type="ECO:0000256" key="4">
    <source>
        <dbReference type="ARBA" id="ARBA00023163"/>
    </source>
</evidence>
<dbReference type="STRING" id="159087.Daro_3915"/>
<dbReference type="GO" id="GO:0032993">
    <property type="term" value="C:protein-DNA complex"/>
    <property type="evidence" value="ECO:0007669"/>
    <property type="project" value="TreeGrafter"/>
</dbReference>
<dbReference type="Pfam" id="PF03466">
    <property type="entry name" value="LysR_substrate"/>
    <property type="match status" value="1"/>
</dbReference>
<dbReference type="HOGENOM" id="CLU_039613_6_4_4"/>
<reference evidence="6" key="1">
    <citation type="submission" date="2005-08" db="EMBL/GenBank/DDBJ databases">
        <title>Complete sequence of Dechloromonas aromatica RCB.</title>
        <authorList>
            <person name="Salinero K.K."/>
            <person name="Copeland A."/>
            <person name="Lucas S."/>
            <person name="Lapidus A."/>
            <person name="Barry K."/>
            <person name="Detter J.C."/>
            <person name="Glavina T."/>
            <person name="Hammon N."/>
            <person name="Israni S."/>
            <person name="Pitluck S."/>
            <person name="Di Bartolo G."/>
            <person name="Trong S."/>
            <person name="Schmutz J."/>
            <person name="Larimer F."/>
            <person name="Land M."/>
            <person name="Ivanova N."/>
            <person name="Richardson P."/>
        </authorList>
    </citation>
    <scope>NUCLEOTIDE SEQUENCE</scope>
    <source>
        <strain evidence="6">RCB</strain>
    </source>
</reference>
<evidence type="ECO:0000256" key="2">
    <source>
        <dbReference type="ARBA" id="ARBA00023015"/>
    </source>
</evidence>
<dbReference type="SUPFAM" id="SSF53850">
    <property type="entry name" value="Periplasmic binding protein-like II"/>
    <property type="match status" value="1"/>
</dbReference>
<dbReference type="FunFam" id="1.10.10.10:FF:000001">
    <property type="entry name" value="LysR family transcriptional regulator"/>
    <property type="match status" value="1"/>
</dbReference>
<dbReference type="CDD" id="cd08414">
    <property type="entry name" value="PBP2_LTTR_aromatics_like"/>
    <property type="match status" value="1"/>
</dbReference>
<dbReference type="GO" id="GO:0003700">
    <property type="term" value="F:DNA-binding transcription factor activity"/>
    <property type="evidence" value="ECO:0007669"/>
    <property type="project" value="InterPro"/>
</dbReference>
<keyword evidence="2" id="KW-0805">Transcription regulation</keyword>
<dbReference type="InterPro" id="IPR036388">
    <property type="entry name" value="WH-like_DNA-bd_sf"/>
</dbReference>
<dbReference type="InterPro" id="IPR000847">
    <property type="entry name" value="LysR_HTH_N"/>
</dbReference>
<evidence type="ECO:0000256" key="3">
    <source>
        <dbReference type="ARBA" id="ARBA00023125"/>
    </source>
</evidence>
<dbReference type="InterPro" id="IPR036390">
    <property type="entry name" value="WH_DNA-bd_sf"/>
</dbReference>
<organism evidence="6">
    <name type="scientific">Dechloromonas aromatica (strain RCB)</name>
    <dbReference type="NCBI Taxonomy" id="159087"/>
    <lineage>
        <taxon>Bacteria</taxon>
        <taxon>Pseudomonadati</taxon>
        <taxon>Pseudomonadota</taxon>
        <taxon>Betaproteobacteria</taxon>
        <taxon>Rhodocyclales</taxon>
        <taxon>Azonexaceae</taxon>
        <taxon>Dechloromonas</taxon>
    </lineage>
</organism>